<feature type="compositionally biased region" description="Polar residues" evidence="1">
    <location>
        <begin position="40"/>
        <end position="55"/>
    </location>
</feature>
<reference evidence="2" key="1">
    <citation type="submission" date="2020-08" db="EMBL/GenBank/DDBJ databases">
        <title>Genome sequencing and assembly of the red palm weevil Rhynchophorus ferrugineus.</title>
        <authorList>
            <person name="Dias G.B."/>
            <person name="Bergman C.M."/>
            <person name="Manee M."/>
        </authorList>
    </citation>
    <scope>NUCLEOTIDE SEQUENCE</scope>
    <source>
        <strain evidence="2">AA-2017</strain>
        <tissue evidence="2">Whole larva</tissue>
    </source>
</reference>
<protein>
    <submittedName>
        <fullName evidence="2">Uncharacterized protein</fullName>
    </submittedName>
</protein>
<evidence type="ECO:0000313" key="3">
    <source>
        <dbReference type="Proteomes" id="UP000625711"/>
    </source>
</evidence>
<feature type="compositionally biased region" description="Low complexity" evidence="1">
    <location>
        <begin position="100"/>
        <end position="117"/>
    </location>
</feature>
<comment type="caution">
    <text evidence="2">The sequence shown here is derived from an EMBL/GenBank/DDBJ whole genome shotgun (WGS) entry which is preliminary data.</text>
</comment>
<sequence length="177" mass="19725">MPHSRNKNRLTLTSHQEKKPKLTGPNVTDNDAINPPRKNQPLSRPWLTSTPSTSKAAKPANFKTPKQPVPKPSTETTESIVNAHKRHFPDKKSTNTSTETPISNSNATTSPSTSTQSLPPPQSKSNIPPVVLCHQRYFTELRRITNQHGIQIGITQTKKESACFYPPTQMDLRISVR</sequence>
<evidence type="ECO:0000256" key="1">
    <source>
        <dbReference type="SAM" id="MobiDB-lite"/>
    </source>
</evidence>
<dbReference type="EMBL" id="JAACXV010013952">
    <property type="protein sequence ID" value="KAF7271512.1"/>
    <property type="molecule type" value="Genomic_DNA"/>
</dbReference>
<dbReference type="Proteomes" id="UP000625711">
    <property type="component" value="Unassembled WGS sequence"/>
</dbReference>
<proteinExistence type="predicted"/>
<evidence type="ECO:0000313" key="2">
    <source>
        <dbReference type="EMBL" id="KAF7271512.1"/>
    </source>
</evidence>
<keyword evidence="3" id="KW-1185">Reference proteome</keyword>
<dbReference type="AlphaFoldDB" id="A0A834ICW9"/>
<name>A0A834ICW9_RHYFE</name>
<feature type="region of interest" description="Disordered" evidence="1">
    <location>
        <begin position="1"/>
        <end position="129"/>
    </location>
</feature>
<organism evidence="2 3">
    <name type="scientific">Rhynchophorus ferrugineus</name>
    <name type="common">Red palm weevil</name>
    <name type="synonym">Curculio ferrugineus</name>
    <dbReference type="NCBI Taxonomy" id="354439"/>
    <lineage>
        <taxon>Eukaryota</taxon>
        <taxon>Metazoa</taxon>
        <taxon>Ecdysozoa</taxon>
        <taxon>Arthropoda</taxon>
        <taxon>Hexapoda</taxon>
        <taxon>Insecta</taxon>
        <taxon>Pterygota</taxon>
        <taxon>Neoptera</taxon>
        <taxon>Endopterygota</taxon>
        <taxon>Coleoptera</taxon>
        <taxon>Polyphaga</taxon>
        <taxon>Cucujiformia</taxon>
        <taxon>Curculionidae</taxon>
        <taxon>Dryophthorinae</taxon>
        <taxon>Rhynchophorus</taxon>
    </lineage>
</organism>
<gene>
    <name evidence="2" type="ORF">GWI33_015626</name>
</gene>
<accession>A0A834ICW9</accession>